<evidence type="ECO:0000313" key="4">
    <source>
        <dbReference type="Proteomes" id="UP000267606"/>
    </source>
</evidence>
<evidence type="ECO:0000256" key="2">
    <source>
        <dbReference type="ARBA" id="ARBA00023242"/>
    </source>
</evidence>
<gene>
    <name evidence="3" type="ORF">OFLC_LOCUS7047</name>
</gene>
<organism evidence="5">
    <name type="scientific">Onchocerca flexuosa</name>
    <dbReference type="NCBI Taxonomy" id="387005"/>
    <lineage>
        <taxon>Eukaryota</taxon>
        <taxon>Metazoa</taxon>
        <taxon>Ecdysozoa</taxon>
        <taxon>Nematoda</taxon>
        <taxon>Chromadorea</taxon>
        <taxon>Rhabditida</taxon>
        <taxon>Spirurina</taxon>
        <taxon>Spiruromorpha</taxon>
        <taxon>Filarioidea</taxon>
        <taxon>Onchocercidae</taxon>
        <taxon>Onchocerca</taxon>
    </lineage>
</organism>
<evidence type="ECO:0000313" key="3">
    <source>
        <dbReference type="EMBL" id="VDO49040.1"/>
    </source>
</evidence>
<accession>A0A183HHT7</accession>
<dbReference type="EMBL" id="UZAJ01007098">
    <property type="protein sequence ID" value="VDO49040.1"/>
    <property type="molecule type" value="Genomic_DNA"/>
</dbReference>
<dbReference type="InterPro" id="IPR051516">
    <property type="entry name" value="SETDB_methyltransferase"/>
</dbReference>
<dbReference type="PANTHER" id="PTHR46024">
    <property type="entry name" value="HISTONE-LYSINE N-METHYLTRANSFERASE EGGLESS"/>
    <property type="match status" value="1"/>
</dbReference>
<protein>
    <submittedName>
        <fullName evidence="5">SET domain-containing protein</fullName>
    </submittedName>
</protein>
<dbReference type="AlphaFoldDB" id="A0A183HHT7"/>
<dbReference type="GO" id="GO:0010629">
    <property type="term" value="P:negative regulation of gene expression"/>
    <property type="evidence" value="ECO:0007669"/>
    <property type="project" value="TreeGrafter"/>
</dbReference>
<dbReference type="GO" id="GO:0070828">
    <property type="term" value="P:heterochromatin organization"/>
    <property type="evidence" value="ECO:0007669"/>
    <property type="project" value="TreeGrafter"/>
</dbReference>
<dbReference type="WBParaSite" id="OFLC_0000704801-mRNA-1">
    <property type="protein sequence ID" value="OFLC_0000704801-mRNA-1"/>
    <property type="gene ID" value="OFLC_0000704801"/>
</dbReference>
<evidence type="ECO:0000256" key="1">
    <source>
        <dbReference type="ARBA" id="ARBA00004123"/>
    </source>
</evidence>
<dbReference type="GO" id="GO:0005634">
    <property type="term" value="C:nucleus"/>
    <property type="evidence" value="ECO:0007669"/>
    <property type="project" value="UniProtKB-SubCell"/>
</dbReference>
<dbReference type="SUPFAM" id="SSF82199">
    <property type="entry name" value="SET domain"/>
    <property type="match status" value="1"/>
</dbReference>
<sequence length="128" mass="14161">MKIPLELFKTEKMGWGVRSMIDIPAGVFLCTYAGAILTDSQAEREGKAFGDEYFADVNLVDNVEKEKHNAGVDLGDSNDGYYSDEEINCGGGPILSSESELVAVDDDAYEEDDYYDRSGSELFSHFFC</sequence>
<dbReference type="Proteomes" id="UP000267606">
    <property type="component" value="Unassembled WGS sequence"/>
</dbReference>
<dbReference type="Gene3D" id="2.170.270.10">
    <property type="entry name" value="SET domain"/>
    <property type="match status" value="1"/>
</dbReference>
<proteinExistence type="predicted"/>
<keyword evidence="4" id="KW-1185">Reference proteome</keyword>
<name>A0A183HHT7_9BILA</name>
<keyword evidence="2" id="KW-0539">Nucleus</keyword>
<dbReference type="InterPro" id="IPR046341">
    <property type="entry name" value="SET_dom_sf"/>
</dbReference>
<reference evidence="3 4" key="2">
    <citation type="submission" date="2018-11" db="EMBL/GenBank/DDBJ databases">
        <authorList>
            <consortium name="Pathogen Informatics"/>
        </authorList>
    </citation>
    <scope>NUCLEOTIDE SEQUENCE [LARGE SCALE GENOMIC DNA]</scope>
</reference>
<comment type="subcellular location">
    <subcellularLocation>
        <location evidence="1">Nucleus</location>
    </subcellularLocation>
</comment>
<dbReference type="PANTHER" id="PTHR46024:SF1">
    <property type="entry name" value="HISTONE-LYSINE N-METHYLTRANSFERASE EGGLESS"/>
    <property type="match status" value="1"/>
</dbReference>
<evidence type="ECO:0000313" key="5">
    <source>
        <dbReference type="WBParaSite" id="OFLC_0000704801-mRNA-1"/>
    </source>
</evidence>
<dbReference type="GO" id="GO:0046974">
    <property type="term" value="F:histone H3K9 methyltransferase activity"/>
    <property type="evidence" value="ECO:0007669"/>
    <property type="project" value="TreeGrafter"/>
</dbReference>
<dbReference type="STRING" id="387005.A0A183HHT7"/>
<reference evidence="5" key="1">
    <citation type="submission" date="2016-06" db="UniProtKB">
        <authorList>
            <consortium name="WormBaseParasite"/>
        </authorList>
    </citation>
    <scope>IDENTIFICATION</scope>
</reference>